<dbReference type="PANTHER" id="PTHR22749:SF6">
    <property type="entry name" value="RIBOFLAVIN KINASE"/>
    <property type="match status" value="1"/>
</dbReference>
<evidence type="ECO:0000256" key="6">
    <source>
        <dbReference type="ARBA" id="ARBA00022840"/>
    </source>
</evidence>
<evidence type="ECO:0000313" key="8">
    <source>
        <dbReference type="EMBL" id="ATZ16346.1"/>
    </source>
</evidence>
<dbReference type="RefSeq" id="WP_100609297.1">
    <property type="nucleotide sequence ID" value="NZ_CP024962.1"/>
</dbReference>
<dbReference type="EC" id="2.7.1.26" evidence="1"/>
<dbReference type="OrthoDB" id="9803667at2"/>
<dbReference type="GO" id="GO:0005524">
    <property type="term" value="F:ATP binding"/>
    <property type="evidence" value="ECO:0007669"/>
    <property type="project" value="UniProtKB-KW"/>
</dbReference>
<evidence type="ECO:0000313" key="9">
    <source>
        <dbReference type="Proteomes" id="UP000232222"/>
    </source>
</evidence>
<dbReference type="Pfam" id="PF01687">
    <property type="entry name" value="Flavokinase"/>
    <property type="match status" value="1"/>
</dbReference>
<comment type="catalytic activity">
    <reaction evidence="7">
        <text>riboflavin + ATP = FMN + ADP + H(+)</text>
        <dbReference type="Rhea" id="RHEA:14357"/>
        <dbReference type="ChEBI" id="CHEBI:15378"/>
        <dbReference type="ChEBI" id="CHEBI:30616"/>
        <dbReference type="ChEBI" id="CHEBI:57986"/>
        <dbReference type="ChEBI" id="CHEBI:58210"/>
        <dbReference type="ChEBI" id="CHEBI:456216"/>
        <dbReference type="EC" id="2.7.1.26"/>
    </reaction>
</comment>
<evidence type="ECO:0000256" key="4">
    <source>
        <dbReference type="ARBA" id="ARBA00022679"/>
    </source>
</evidence>
<evidence type="ECO:0000256" key="7">
    <source>
        <dbReference type="ARBA" id="ARBA00047880"/>
    </source>
</evidence>
<dbReference type="GO" id="GO:0009231">
    <property type="term" value="P:riboflavin biosynthetic process"/>
    <property type="evidence" value="ECO:0007669"/>
    <property type="project" value="InterPro"/>
</dbReference>
<evidence type="ECO:0000256" key="2">
    <source>
        <dbReference type="ARBA" id="ARBA00022630"/>
    </source>
</evidence>
<keyword evidence="9" id="KW-1185">Reference proteome</keyword>
<dbReference type="PANTHER" id="PTHR22749">
    <property type="entry name" value="RIBOFLAVIN KINASE/FMN ADENYLYLTRANSFERASE"/>
    <property type="match status" value="1"/>
</dbReference>
<evidence type="ECO:0000256" key="3">
    <source>
        <dbReference type="ARBA" id="ARBA00022643"/>
    </source>
</evidence>
<proteinExistence type="predicted"/>
<keyword evidence="2" id="KW-0285">Flavoprotein</keyword>
<dbReference type="GO" id="GO:0009398">
    <property type="term" value="P:FMN biosynthetic process"/>
    <property type="evidence" value="ECO:0007669"/>
    <property type="project" value="TreeGrafter"/>
</dbReference>
<dbReference type="SMART" id="SM00904">
    <property type="entry name" value="Flavokinase"/>
    <property type="match status" value="1"/>
</dbReference>
<keyword evidence="3" id="KW-0288">FMN</keyword>
<accession>A0A2K8NS18</accession>
<dbReference type="KEGG" id="efr:EFREU_v1c03200"/>
<dbReference type="Gene3D" id="2.40.30.30">
    <property type="entry name" value="Riboflavin kinase-like"/>
    <property type="match status" value="1"/>
</dbReference>
<keyword evidence="5" id="KW-0547">Nucleotide-binding</keyword>
<dbReference type="GO" id="GO:0008531">
    <property type="term" value="F:riboflavin kinase activity"/>
    <property type="evidence" value="ECO:0007669"/>
    <property type="project" value="UniProtKB-EC"/>
</dbReference>
<keyword evidence="6" id="KW-0067">ATP-binding</keyword>
<reference evidence="8 9" key="1">
    <citation type="submission" date="2017-11" db="EMBL/GenBank/DDBJ databases">
        <title>Genome sequence of Entomoplasma freundtii BARC 318 (ATCC 51999).</title>
        <authorList>
            <person name="Lo W.-S."/>
            <person name="Gasparich G.E."/>
            <person name="Kuo C.-H."/>
        </authorList>
    </citation>
    <scope>NUCLEOTIDE SEQUENCE [LARGE SCALE GENOMIC DNA]</scope>
    <source>
        <strain evidence="8 9">BARC 318</strain>
    </source>
</reference>
<dbReference type="InterPro" id="IPR015865">
    <property type="entry name" value="Riboflavin_kinase_bac/euk"/>
</dbReference>
<dbReference type="InterPro" id="IPR023468">
    <property type="entry name" value="Riboflavin_kinase"/>
</dbReference>
<sequence>MKLINYNPMTMIYFDWEPSVGLVGNWNQWSNQESALLAVSQHEVKRTLINFEWVEKPTPIVSDNGVEAMASKVGVQQGINYQIPPFLVNSLVKFNPINSLKTMFHTNKIYVLANHPFVQDLQNLLGNDNVVVVQPPQPNNFLPSLKEDLLSGQLTDYHKKVGANYEVKGAVVKAKQLGRKLGFPTANLIFKNGLPIKEGVYLVKAWLPNETEPHWGMADYWNSPGFGMTLETYIFDFDKDIYGWVITIELVQFYRENTPLNSEEEIKTKLTSDYQALKKLIK</sequence>
<dbReference type="Proteomes" id="UP000232222">
    <property type="component" value="Chromosome"/>
</dbReference>
<dbReference type="AlphaFoldDB" id="A0A2K8NS18"/>
<organism evidence="8 9">
    <name type="scientific">Entomoplasma freundtii</name>
    <dbReference type="NCBI Taxonomy" id="74700"/>
    <lineage>
        <taxon>Bacteria</taxon>
        <taxon>Bacillati</taxon>
        <taxon>Mycoplasmatota</taxon>
        <taxon>Mollicutes</taxon>
        <taxon>Entomoplasmatales</taxon>
        <taxon>Entomoplasmataceae</taxon>
        <taxon>Entomoplasma</taxon>
    </lineage>
</organism>
<keyword evidence="8" id="KW-0418">Kinase</keyword>
<protein>
    <recommendedName>
        <fullName evidence="1">riboflavin kinase</fullName>
        <ecNumber evidence="1">2.7.1.26</ecNumber>
    </recommendedName>
</protein>
<keyword evidence="4" id="KW-0808">Transferase</keyword>
<evidence type="ECO:0000256" key="1">
    <source>
        <dbReference type="ARBA" id="ARBA00012105"/>
    </source>
</evidence>
<gene>
    <name evidence="8" type="primary">ribC</name>
    <name evidence="8" type="synonym">ribF</name>
    <name evidence="8" type="ORF">EFREU_v1c03200</name>
</gene>
<dbReference type="EMBL" id="CP024962">
    <property type="protein sequence ID" value="ATZ16346.1"/>
    <property type="molecule type" value="Genomic_DNA"/>
</dbReference>
<dbReference type="SUPFAM" id="SSF82114">
    <property type="entry name" value="Riboflavin kinase-like"/>
    <property type="match status" value="1"/>
</dbReference>
<dbReference type="InterPro" id="IPR023465">
    <property type="entry name" value="Riboflavin_kinase_dom_sf"/>
</dbReference>
<name>A0A2K8NS18_9MOLU</name>
<evidence type="ECO:0000256" key="5">
    <source>
        <dbReference type="ARBA" id="ARBA00022741"/>
    </source>
</evidence>